<dbReference type="Proteomes" id="UP000019112">
    <property type="component" value="Unassembled WGS sequence"/>
</dbReference>
<reference evidence="1 2" key="1">
    <citation type="journal article" date="2014" name="FEMS Microbiol. Lett.">
        <title>Draft genome sequences of three Holospora species (Holospora obtusa, Holospora undulata, and Holospora elegans), endonuclear symbiotic bacteria of the ciliate Paramecium caudatum.</title>
        <authorList>
            <person name="Dohra H."/>
            <person name="Tanaka K."/>
            <person name="Suzuki T."/>
            <person name="Fujishima M."/>
            <person name="Suzuki H."/>
        </authorList>
    </citation>
    <scope>NUCLEOTIDE SEQUENCE [LARGE SCALE GENOMIC DNA]</scope>
    <source>
        <strain evidence="1 2">F1</strain>
    </source>
</reference>
<evidence type="ECO:0000313" key="1">
    <source>
        <dbReference type="EMBL" id="ETZ06823.1"/>
    </source>
</evidence>
<protein>
    <submittedName>
        <fullName evidence="1">Uncharacterized protein</fullName>
    </submittedName>
</protein>
<evidence type="ECO:0000313" key="2">
    <source>
        <dbReference type="Proteomes" id="UP000019112"/>
    </source>
</evidence>
<keyword evidence="2" id="KW-1185">Reference proteome</keyword>
<organism evidence="1 2">
    <name type="scientific">Holospora obtusa F1</name>
    <dbReference type="NCBI Taxonomy" id="1399147"/>
    <lineage>
        <taxon>Bacteria</taxon>
        <taxon>Pseudomonadati</taxon>
        <taxon>Pseudomonadota</taxon>
        <taxon>Alphaproteobacteria</taxon>
        <taxon>Holosporales</taxon>
        <taxon>Holosporaceae</taxon>
        <taxon>Holospora</taxon>
    </lineage>
</organism>
<comment type="caution">
    <text evidence="1">The sequence shown here is derived from an EMBL/GenBank/DDBJ whole genome shotgun (WGS) entry which is preliminary data.</text>
</comment>
<accession>W6TD46</accession>
<dbReference type="AlphaFoldDB" id="W6TD46"/>
<sequence length="68" mass="7890">MIIVKHKSHHMEFQPIEVFVKISFCCVVFEDSVTDFDLTISPRMLEVGKPVFNIMLLAHHIKGGRFVF</sequence>
<dbReference type="EMBL" id="AWTR02000083">
    <property type="protein sequence ID" value="ETZ06823.1"/>
    <property type="molecule type" value="Genomic_DNA"/>
</dbReference>
<name>W6TD46_HOLOB</name>
<gene>
    <name evidence="1" type="ORF">P618_201012</name>
</gene>
<proteinExistence type="predicted"/>